<evidence type="ECO:0000259" key="3">
    <source>
        <dbReference type="SMART" id="SM00822"/>
    </source>
</evidence>
<dbReference type="InterPro" id="IPR057326">
    <property type="entry name" value="KR_dom"/>
</dbReference>
<dbReference type="Gene3D" id="3.40.50.720">
    <property type="entry name" value="NAD(P)-binding Rossmann-like Domain"/>
    <property type="match status" value="1"/>
</dbReference>
<proteinExistence type="inferred from homology"/>
<gene>
    <name evidence="4" type="ORF">G5B46_23505</name>
</gene>
<accession>A0A6G4R4F5</accession>
<comment type="caution">
    <text evidence="4">The sequence shown here is derived from an EMBL/GenBank/DDBJ whole genome shotgun (WGS) entry which is preliminary data.</text>
</comment>
<dbReference type="PANTHER" id="PTHR43477">
    <property type="entry name" value="DIHYDROANTICAPSIN 7-DEHYDROGENASE"/>
    <property type="match status" value="1"/>
</dbReference>
<dbReference type="PRINTS" id="PR00081">
    <property type="entry name" value="GDHRDH"/>
</dbReference>
<dbReference type="EMBL" id="JAAKGT010000020">
    <property type="protein sequence ID" value="NGM52589.1"/>
    <property type="molecule type" value="Genomic_DNA"/>
</dbReference>
<dbReference type="SMART" id="SM00822">
    <property type="entry name" value="PKS_KR"/>
    <property type="match status" value="1"/>
</dbReference>
<dbReference type="InterPro" id="IPR036291">
    <property type="entry name" value="NAD(P)-bd_dom_sf"/>
</dbReference>
<name>A0A6G4R4F5_9CAUL</name>
<keyword evidence="2" id="KW-0560">Oxidoreductase</keyword>
<dbReference type="Pfam" id="PF13561">
    <property type="entry name" value="adh_short_C2"/>
    <property type="match status" value="1"/>
</dbReference>
<evidence type="ECO:0000313" key="4">
    <source>
        <dbReference type="EMBL" id="NGM52589.1"/>
    </source>
</evidence>
<dbReference type="GO" id="GO:0016491">
    <property type="term" value="F:oxidoreductase activity"/>
    <property type="evidence" value="ECO:0007669"/>
    <property type="project" value="UniProtKB-KW"/>
</dbReference>
<dbReference type="SUPFAM" id="SSF51735">
    <property type="entry name" value="NAD(P)-binding Rossmann-fold domains"/>
    <property type="match status" value="1"/>
</dbReference>
<evidence type="ECO:0000256" key="1">
    <source>
        <dbReference type="ARBA" id="ARBA00006484"/>
    </source>
</evidence>
<reference evidence="4" key="1">
    <citation type="submission" date="2020-02" db="EMBL/GenBank/DDBJ databases">
        <authorList>
            <person name="Gao J."/>
            <person name="Sun J."/>
        </authorList>
    </citation>
    <scope>NUCLEOTIDE SEQUENCE</scope>
    <source>
        <strain evidence="4">602-2</strain>
    </source>
</reference>
<dbReference type="PANTHER" id="PTHR43477:SF1">
    <property type="entry name" value="DIHYDROANTICAPSIN 7-DEHYDROGENASE"/>
    <property type="match status" value="1"/>
</dbReference>
<dbReference type="AlphaFoldDB" id="A0A6G4R4F5"/>
<comment type="similarity">
    <text evidence="1">Belongs to the short-chain dehydrogenases/reductases (SDR) family.</text>
</comment>
<protein>
    <submittedName>
        <fullName evidence="4">SDR family oxidoreductase</fullName>
    </submittedName>
</protein>
<feature type="domain" description="Ketoreductase" evidence="3">
    <location>
        <begin position="10"/>
        <end position="183"/>
    </location>
</feature>
<dbReference type="InterPro" id="IPR002347">
    <property type="entry name" value="SDR_fam"/>
</dbReference>
<evidence type="ECO:0000256" key="2">
    <source>
        <dbReference type="ARBA" id="ARBA00023002"/>
    </source>
</evidence>
<dbReference type="InterPro" id="IPR051122">
    <property type="entry name" value="SDR_DHRS6-like"/>
</dbReference>
<sequence length="242" mass="24638">MPWAMRYDDKTLVVIGGGSGIGLATAEAFVKGGGRVVIGGRSPGRLEAARERLGAAARAATIDVFDPASVAAFFAPLERIDHLFTPAATYAIAPFDHPDEAALASPLDGKFWGQVRCVRAAAPKLASDGSVVLMSGAASARPPRGAALYAAANGAIEALGRGLAVDLAPVRVNVIAPGTIDGDLWARRPAQVRDAAFAGQAAGSLAGRPGTQAEIAQAVLFLLTNGFTTGATLFADGGYSLR</sequence>
<organism evidence="4">
    <name type="scientific">Caulobacter sp. 602-2</name>
    <dbReference type="NCBI Taxonomy" id="2710887"/>
    <lineage>
        <taxon>Bacteria</taxon>
        <taxon>Pseudomonadati</taxon>
        <taxon>Pseudomonadota</taxon>
        <taxon>Alphaproteobacteria</taxon>
        <taxon>Caulobacterales</taxon>
        <taxon>Caulobacteraceae</taxon>
        <taxon>Caulobacter</taxon>
    </lineage>
</organism>